<keyword evidence="7" id="KW-1185">Reference proteome</keyword>
<name>A0ABS6BVH3_9CLOT</name>
<comment type="function">
    <text evidence="3">Has an important function as a repair enzyme for proteins that have been inactivated by oxidation. Catalyzes the reversible oxidation-reduction of methionine sulfoxide in proteins to methionine.</text>
</comment>
<dbReference type="PANTHER" id="PTHR42799">
    <property type="entry name" value="MITOCHONDRIAL PEPTIDE METHIONINE SULFOXIDE REDUCTASE"/>
    <property type="match status" value="1"/>
</dbReference>
<dbReference type="Pfam" id="PF01641">
    <property type="entry name" value="SelR"/>
    <property type="match status" value="1"/>
</dbReference>
<dbReference type="Proteomes" id="UP000776252">
    <property type="component" value="Unassembled WGS sequence"/>
</dbReference>
<dbReference type="GO" id="GO:0008113">
    <property type="term" value="F:peptide-methionine (S)-S-oxide reductase activity"/>
    <property type="evidence" value="ECO:0007669"/>
    <property type="project" value="UniProtKB-EC"/>
</dbReference>
<keyword evidence="4" id="KW-0472">Membrane</keyword>
<dbReference type="NCBIfam" id="TIGR00357">
    <property type="entry name" value="peptide-methionine (R)-S-oxide reductase MsrB"/>
    <property type="match status" value="1"/>
</dbReference>
<reference evidence="6 7" key="1">
    <citation type="submission" date="2021-06" db="EMBL/GenBank/DDBJ databases">
        <title>Clostridia strains as spoilage organisms.</title>
        <authorList>
            <person name="Wambui J."/>
            <person name="Stephan R."/>
            <person name="Stevens M.J.A."/>
        </authorList>
    </citation>
    <scope>NUCLEOTIDE SEQUENCE [LARGE SCALE GENOMIC DNA]</scope>
    <source>
        <strain evidence="6 7">DSM 14204</strain>
    </source>
</reference>
<accession>A0ABS6BVH3</accession>
<evidence type="ECO:0000259" key="5">
    <source>
        <dbReference type="PROSITE" id="PS51790"/>
    </source>
</evidence>
<protein>
    <recommendedName>
        <fullName evidence="3">Peptide methionine sulfoxide reductase MsrA</fullName>
        <shortName evidence="3">Protein-methionine-S-oxide reductase</shortName>
        <ecNumber evidence="3">1.8.4.11</ecNumber>
    </recommendedName>
    <alternativeName>
        <fullName evidence="3">Peptide-methionine (S)-S-oxide reductase</fullName>
        <shortName evidence="3">Peptide Met(O) reductase</shortName>
    </alternativeName>
</protein>
<dbReference type="PROSITE" id="PS51790">
    <property type="entry name" value="MSRB"/>
    <property type="match status" value="1"/>
</dbReference>
<dbReference type="RefSeq" id="WP_216150293.1">
    <property type="nucleotide sequence ID" value="NZ_JAHLDV010000036.1"/>
</dbReference>
<sequence length="374" mass="42081">MKTNFLGIIIGIVFIVVAVFLLPILSKVKTKGNNGSNVATKTSKIPTNPNTNIKYDKSKLKEVWLAGGCFWGVEAYMARIYGVYDVTSGYANGNKDNPTYEEVSSGKTNFAETVHVRYDPGRVSLETLLTDFFKVIDPTSQNRQGNDAGSQYRSGIYYKNEKDKIVIDKVIKKQQEKYTSKIYTENLPLKNFFLAEEYHQDYLEKNPNGYCHIDFSKLSDNEVTIDVKKYPRPSNEELKSKLTDVQYSLAVENNTEKAFANEYSSNVAAGLYVDVVTGEPLFSSIDKYDSGCGWPSFTKPITPEVITLKEDKSYNMVRTEVRSRSGNIHLGHVFDDGPKDKGGKRYCINSASIKFIPMDKMEGAGYGYLLNLIK</sequence>
<evidence type="ECO:0000256" key="2">
    <source>
        <dbReference type="ARBA" id="ARBA00048782"/>
    </source>
</evidence>
<dbReference type="InterPro" id="IPR002579">
    <property type="entry name" value="Met_Sox_Rdtase_MsrB_dom"/>
</dbReference>
<proteinExistence type="inferred from homology"/>
<comment type="similarity">
    <text evidence="3">Belongs to the MsrA Met sulfoxide reductase family.</text>
</comment>
<evidence type="ECO:0000256" key="3">
    <source>
        <dbReference type="HAMAP-Rule" id="MF_01401"/>
    </source>
</evidence>
<dbReference type="InterPro" id="IPR002569">
    <property type="entry name" value="Met_Sox_Rdtase_MsrA_dom"/>
</dbReference>
<dbReference type="NCBIfam" id="TIGR00401">
    <property type="entry name" value="msrA"/>
    <property type="match status" value="1"/>
</dbReference>
<dbReference type="PANTHER" id="PTHR42799:SF2">
    <property type="entry name" value="MITOCHONDRIAL PEPTIDE METHIONINE SULFOXIDE REDUCTASE"/>
    <property type="match status" value="1"/>
</dbReference>
<feature type="domain" description="MsrB" evidence="5">
    <location>
        <begin position="235"/>
        <end position="358"/>
    </location>
</feature>
<evidence type="ECO:0000313" key="7">
    <source>
        <dbReference type="Proteomes" id="UP000776252"/>
    </source>
</evidence>
<keyword evidence="4" id="KW-1133">Transmembrane helix</keyword>
<dbReference type="EMBL" id="JAHLDV010000036">
    <property type="protein sequence ID" value="MBU3160822.1"/>
    <property type="molecule type" value="Genomic_DNA"/>
</dbReference>
<dbReference type="EC" id="1.8.4.11" evidence="3"/>
<keyword evidence="4" id="KW-0812">Transmembrane</keyword>
<dbReference type="Pfam" id="PF01625">
    <property type="entry name" value="PMSR"/>
    <property type="match status" value="1"/>
</dbReference>
<keyword evidence="3 6" id="KW-0560">Oxidoreductase</keyword>
<gene>
    <name evidence="3 6" type="primary">msrA</name>
    <name evidence="6" type="ORF">KPL37_13835</name>
</gene>
<evidence type="ECO:0000313" key="6">
    <source>
        <dbReference type="EMBL" id="MBU3160822.1"/>
    </source>
</evidence>
<evidence type="ECO:0000256" key="1">
    <source>
        <dbReference type="ARBA" id="ARBA00047806"/>
    </source>
</evidence>
<comment type="catalytic activity">
    <reaction evidence="2 3">
        <text>[thioredoxin]-disulfide + L-methionine + H2O = L-methionine (S)-S-oxide + [thioredoxin]-dithiol</text>
        <dbReference type="Rhea" id="RHEA:19993"/>
        <dbReference type="Rhea" id="RHEA-COMP:10698"/>
        <dbReference type="Rhea" id="RHEA-COMP:10700"/>
        <dbReference type="ChEBI" id="CHEBI:15377"/>
        <dbReference type="ChEBI" id="CHEBI:29950"/>
        <dbReference type="ChEBI" id="CHEBI:50058"/>
        <dbReference type="ChEBI" id="CHEBI:57844"/>
        <dbReference type="ChEBI" id="CHEBI:58772"/>
        <dbReference type="EC" id="1.8.4.11"/>
    </reaction>
</comment>
<organism evidence="6 7">
    <name type="scientific">Clostridium frigoris</name>
    <dbReference type="NCBI Taxonomy" id="205327"/>
    <lineage>
        <taxon>Bacteria</taxon>
        <taxon>Bacillati</taxon>
        <taxon>Bacillota</taxon>
        <taxon>Clostridia</taxon>
        <taxon>Eubacteriales</taxon>
        <taxon>Clostridiaceae</taxon>
        <taxon>Clostridium</taxon>
    </lineage>
</organism>
<comment type="caution">
    <text evidence="6">The sequence shown here is derived from an EMBL/GenBank/DDBJ whole genome shotgun (WGS) entry which is preliminary data.</text>
</comment>
<feature type="active site" evidence="3">
    <location>
        <position position="69"/>
    </location>
</feature>
<comment type="catalytic activity">
    <reaction evidence="1 3">
        <text>L-methionyl-[protein] + [thioredoxin]-disulfide + H2O = L-methionyl-(S)-S-oxide-[protein] + [thioredoxin]-dithiol</text>
        <dbReference type="Rhea" id="RHEA:14217"/>
        <dbReference type="Rhea" id="RHEA-COMP:10698"/>
        <dbReference type="Rhea" id="RHEA-COMP:10700"/>
        <dbReference type="Rhea" id="RHEA-COMP:12313"/>
        <dbReference type="Rhea" id="RHEA-COMP:12315"/>
        <dbReference type="ChEBI" id="CHEBI:15377"/>
        <dbReference type="ChEBI" id="CHEBI:16044"/>
        <dbReference type="ChEBI" id="CHEBI:29950"/>
        <dbReference type="ChEBI" id="CHEBI:44120"/>
        <dbReference type="ChEBI" id="CHEBI:50058"/>
        <dbReference type="EC" id="1.8.4.11"/>
    </reaction>
</comment>
<feature type="transmembrane region" description="Helical" evidence="4">
    <location>
        <begin position="6"/>
        <end position="25"/>
    </location>
</feature>
<dbReference type="InterPro" id="IPR050162">
    <property type="entry name" value="MsrA_MetSO_reductase"/>
</dbReference>
<evidence type="ECO:0000256" key="4">
    <source>
        <dbReference type="SAM" id="Phobius"/>
    </source>
</evidence>
<dbReference type="HAMAP" id="MF_01401">
    <property type="entry name" value="MsrA"/>
    <property type="match status" value="1"/>
</dbReference>